<dbReference type="GO" id="GO:0051117">
    <property type="term" value="F:ATPase binding"/>
    <property type="evidence" value="ECO:0007669"/>
    <property type="project" value="TreeGrafter"/>
</dbReference>
<dbReference type="InterPro" id="IPR029045">
    <property type="entry name" value="ClpP/crotonase-like_dom_sf"/>
</dbReference>
<keyword evidence="2" id="KW-0963">Cytoplasm</keyword>
<comment type="similarity">
    <text evidence="1 6">Belongs to the peptidase S14 family.</text>
</comment>
<evidence type="ECO:0000256" key="3">
    <source>
        <dbReference type="ARBA" id="ARBA00022670"/>
    </source>
</evidence>
<name>A0A9Q5BWE9_LACHE</name>
<evidence type="ECO:0000313" key="9">
    <source>
        <dbReference type="Proteomes" id="UP000601587"/>
    </source>
</evidence>
<dbReference type="InterPro" id="IPR001907">
    <property type="entry name" value="ClpP"/>
</dbReference>
<dbReference type="AlphaFoldDB" id="A0A9Q5BWE9"/>
<evidence type="ECO:0000256" key="2">
    <source>
        <dbReference type="ARBA" id="ARBA00022490"/>
    </source>
</evidence>
<feature type="region of interest" description="Disordered" evidence="7">
    <location>
        <begin position="205"/>
        <end position="232"/>
    </location>
</feature>
<dbReference type="GO" id="GO:0004252">
    <property type="term" value="F:serine-type endopeptidase activity"/>
    <property type="evidence" value="ECO:0007669"/>
    <property type="project" value="InterPro"/>
</dbReference>
<dbReference type="GO" id="GO:0009368">
    <property type="term" value="C:endopeptidase Clp complex"/>
    <property type="evidence" value="ECO:0007669"/>
    <property type="project" value="TreeGrafter"/>
</dbReference>
<sequence length="239" mass="26538">MKTIQMKGEVIPDDYSDVYDWLNYQYFSPHSISDALKNANGEDVTLEINSPGGYIDAGSEIYTELMEYQGKINANIVGYACSAASWIALAADHVAMSPTAQMMIHRASGGAIGNSSDMKSEYNALDQMDKSFVDLYAQRTGKSPNEIYQMMVDTTWMNAKTAVENGFADEVMFENKEPALVNADGSLSVKPEMINKIKNLLHRDSNLGKKTNDVSKPIENKEEQPKKSKKNNLALLLWS</sequence>
<dbReference type="CDD" id="cd07016">
    <property type="entry name" value="S14_ClpP_1"/>
    <property type="match status" value="1"/>
</dbReference>
<dbReference type="RefSeq" id="WP_173004051.1">
    <property type="nucleotide sequence ID" value="NZ_WCGB01000005.1"/>
</dbReference>
<comment type="caution">
    <text evidence="8">The sequence shown here is derived from an EMBL/GenBank/DDBJ whole genome shotgun (WGS) entry which is preliminary data.</text>
</comment>
<evidence type="ECO:0000256" key="4">
    <source>
        <dbReference type="ARBA" id="ARBA00022801"/>
    </source>
</evidence>
<dbReference type="GO" id="GO:0006515">
    <property type="term" value="P:protein quality control for misfolded or incompletely synthesized proteins"/>
    <property type="evidence" value="ECO:0007669"/>
    <property type="project" value="TreeGrafter"/>
</dbReference>
<dbReference type="GO" id="GO:0004176">
    <property type="term" value="F:ATP-dependent peptidase activity"/>
    <property type="evidence" value="ECO:0007669"/>
    <property type="project" value="InterPro"/>
</dbReference>
<reference evidence="8" key="1">
    <citation type="submission" date="2019-09" db="EMBL/GenBank/DDBJ databases">
        <title>Comparative genomic analysis of Lactobacillus helveticus.</title>
        <authorList>
            <person name="Zhang H."/>
            <person name="Chen Y."/>
            <person name="Zhong Z."/>
        </authorList>
    </citation>
    <scope>NUCLEOTIDE SEQUENCE</scope>
    <source>
        <strain evidence="8">IMAU50013</strain>
    </source>
</reference>
<dbReference type="Gene3D" id="3.90.226.10">
    <property type="entry name" value="2-enoyl-CoA Hydratase, Chain A, domain 1"/>
    <property type="match status" value="1"/>
</dbReference>
<organism evidence="8 9">
    <name type="scientific">Lactobacillus helveticus</name>
    <name type="common">Lactobacillus suntoryeus</name>
    <dbReference type="NCBI Taxonomy" id="1587"/>
    <lineage>
        <taxon>Bacteria</taxon>
        <taxon>Bacillati</taxon>
        <taxon>Bacillota</taxon>
        <taxon>Bacilli</taxon>
        <taxon>Lactobacillales</taxon>
        <taxon>Lactobacillaceae</taxon>
        <taxon>Lactobacillus</taxon>
    </lineage>
</organism>
<dbReference type="SUPFAM" id="SSF52096">
    <property type="entry name" value="ClpP/crotonase"/>
    <property type="match status" value="1"/>
</dbReference>
<dbReference type="Pfam" id="PF00574">
    <property type="entry name" value="CLP_protease"/>
    <property type="match status" value="1"/>
</dbReference>
<evidence type="ECO:0000256" key="6">
    <source>
        <dbReference type="RuleBase" id="RU003567"/>
    </source>
</evidence>
<proteinExistence type="inferred from homology"/>
<accession>A0A9Q5BWE9</accession>
<keyword evidence="4" id="KW-0378">Hydrolase</keyword>
<evidence type="ECO:0000313" key="8">
    <source>
        <dbReference type="EMBL" id="NRN90944.1"/>
    </source>
</evidence>
<dbReference type="EMBL" id="WCGB01000005">
    <property type="protein sequence ID" value="NRN90944.1"/>
    <property type="molecule type" value="Genomic_DNA"/>
</dbReference>
<evidence type="ECO:0000256" key="7">
    <source>
        <dbReference type="SAM" id="MobiDB-lite"/>
    </source>
</evidence>
<keyword evidence="3 8" id="KW-0645">Protease</keyword>
<gene>
    <name evidence="8" type="ORF">IMAU50013_00470</name>
</gene>
<dbReference type="PRINTS" id="PR00127">
    <property type="entry name" value="CLPPROTEASEP"/>
</dbReference>
<dbReference type="PANTHER" id="PTHR10381">
    <property type="entry name" value="ATP-DEPENDENT CLP PROTEASE PROTEOLYTIC SUBUNIT"/>
    <property type="match status" value="1"/>
</dbReference>
<feature type="compositionally biased region" description="Basic and acidic residues" evidence="7">
    <location>
        <begin position="205"/>
        <end position="226"/>
    </location>
</feature>
<dbReference type="NCBIfam" id="NF045542">
    <property type="entry name" value="Clp_rel_HeadMat"/>
    <property type="match status" value="1"/>
</dbReference>
<dbReference type="PANTHER" id="PTHR10381:SF70">
    <property type="entry name" value="ATP-DEPENDENT CLP PROTEASE PROTEOLYTIC SUBUNIT"/>
    <property type="match status" value="1"/>
</dbReference>
<keyword evidence="5" id="KW-0720">Serine protease</keyword>
<dbReference type="Proteomes" id="UP000601587">
    <property type="component" value="Unassembled WGS sequence"/>
</dbReference>
<dbReference type="InterPro" id="IPR023562">
    <property type="entry name" value="ClpP/TepA"/>
</dbReference>
<evidence type="ECO:0000256" key="5">
    <source>
        <dbReference type="ARBA" id="ARBA00022825"/>
    </source>
</evidence>
<protein>
    <recommendedName>
        <fullName evidence="6">ATP-dependent Clp protease proteolytic subunit</fullName>
    </recommendedName>
</protein>
<evidence type="ECO:0000256" key="1">
    <source>
        <dbReference type="ARBA" id="ARBA00007039"/>
    </source>
</evidence>